<evidence type="ECO:0000313" key="3">
    <source>
        <dbReference type="Proteomes" id="UP000750711"/>
    </source>
</evidence>
<protein>
    <submittedName>
        <fullName evidence="2">Uncharacterized protein</fullName>
    </submittedName>
</protein>
<dbReference type="EMBL" id="JAGHQM010004776">
    <property type="protein sequence ID" value="KAH0533593.1"/>
    <property type="molecule type" value="Genomic_DNA"/>
</dbReference>
<sequence>MLDLVTGDPVEPVPQRLEDAAAAAAAAATNGQRTNETPDKSKDPTPPTDVVIKRPLSTGPMIPPPNCDLNVTILILPTLESYASTVSHGIRSRTWKKNHDGLSFKIEHLKWVVGTVGMI</sequence>
<organism evidence="2 3">
    <name type="scientific">Trichoglossum hirsutum</name>
    <dbReference type="NCBI Taxonomy" id="265104"/>
    <lineage>
        <taxon>Eukaryota</taxon>
        <taxon>Fungi</taxon>
        <taxon>Dikarya</taxon>
        <taxon>Ascomycota</taxon>
        <taxon>Pezizomycotina</taxon>
        <taxon>Geoglossomycetes</taxon>
        <taxon>Geoglossales</taxon>
        <taxon>Geoglossaceae</taxon>
        <taxon>Trichoglossum</taxon>
    </lineage>
</organism>
<feature type="non-terminal residue" evidence="2">
    <location>
        <position position="119"/>
    </location>
</feature>
<dbReference type="Pfam" id="PF08642">
    <property type="entry name" value="Rxt3"/>
    <property type="match status" value="1"/>
</dbReference>
<comment type="caution">
    <text evidence="2">The sequence shown here is derived from an EMBL/GenBank/DDBJ whole genome shotgun (WGS) entry which is preliminary data.</text>
</comment>
<evidence type="ECO:0000313" key="2">
    <source>
        <dbReference type="EMBL" id="KAH0533593.1"/>
    </source>
</evidence>
<evidence type="ECO:0000256" key="1">
    <source>
        <dbReference type="SAM" id="MobiDB-lite"/>
    </source>
</evidence>
<keyword evidence="3" id="KW-1185">Reference proteome</keyword>
<gene>
    <name evidence="2" type="ORF">GP486_008985</name>
</gene>
<dbReference type="AlphaFoldDB" id="A0A9P8KW71"/>
<dbReference type="Proteomes" id="UP000750711">
    <property type="component" value="Unassembled WGS sequence"/>
</dbReference>
<name>A0A9P8KW71_9PEZI</name>
<reference evidence="2" key="1">
    <citation type="submission" date="2021-03" db="EMBL/GenBank/DDBJ databases">
        <title>Comparative genomics and phylogenomic investigation of the class Geoglossomycetes provide insights into ecological specialization and systematics.</title>
        <authorList>
            <person name="Melie T."/>
            <person name="Pirro S."/>
            <person name="Miller A.N."/>
            <person name="Quandt A."/>
        </authorList>
    </citation>
    <scope>NUCLEOTIDE SEQUENCE</scope>
    <source>
        <strain evidence="2">CAQ_001_2017</strain>
    </source>
</reference>
<accession>A0A9P8KW71</accession>
<proteinExistence type="predicted"/>
<feature type="region of interest" description="Disordered" evidence="1">
    <location>
        <begin position="1"/>
        <end position="63"/>
    </location>
</feature>
<dbReference type="InterPro" id="IPR013951">
    <property type="entry name" value="Rxt3"/>
</dbReference>